<organism evidence="3 4">
    <name type="scientific">Kribbella antiqua</name>
    <dbReference type="NCBI Taxonomy" id="2512217"/>
    <lineage>
        <taxon>Bacteria</taxon>
        <taxon>Bacillati</taxon>
        <taxon>Actinomycetota</taxon>
        <taxon>Actinomycetes</taxon>
        <taxon>Propionibacteriales</taxon>
        <taxon>Kribbellaceae</taxon>
        <taxon>Kribbella</taxon>
    </lineage>
</organism>
<evidence type="ECO:0008006" key="5">
    <source>
        <dbReference type="Google" id="ProtNLM"/>
    </source>
</evidence>
<proteinExistence type="predicted"/>
<feature type="region of interest" description="Disordered" evidence="1">
    <location>
        <begin position="25"/>
        <end position="59"/>
    </location>
</feature>
<evidence type="ECO:0000256" key="1">
    <source>
        <dbReference type="SAM" id="MobiDB-lite"/>
    </source>
</evidence>
<evidence type="ECO:0000256" key="2">
    <source>
        <dbReference type="SAM" id="SignalP"/>
    </source>
</evidence>
<protein>
    <recommendedName>
        <fullName evidence="5">Lipoprotein</fullName>
    </recommendedName>
</protein>
<gene>
    <name evidence="3" type="ORF">EV646_11957</name>
</gene>
<keyword evidence="2" id="KW-0732">Signal</keyword>
<dbReference type="PROSITE" id="PS51257">
    <property type="entry name" value="PROKAR_LIPOPROTEIN"/>
    <property type="match status" value="1"/>
</dbReference>
<dbReference type="OrthoDB" id="3831131at2"/>
<accession>A0A4R2I935</accession>
<feature type="chain" id="PRO_5039379326" description="Lipoprotein" evidence="2">
    <location>
        <begin position="22"/>
        <end position="201"/>
    </location>
</feature>
<feature type="signal peptide" evidence="2">
    <location>
        <begin position="1"/>
        <end position="21"/>
    </location>
</feature>
<comment type="caution">
    <text evidence="3">The sequence shown here is derived from an EMBL/GenBank/DDBJ whole genome shotgun (WGS) entry which is preliminary data.</text>
</comment>
<keyword evidence="4" id="KW-1185">Reference proteome</keyword>
<dbReference type="Proteomes" id="UP000295573">
    <property type="component" value="Unassembled WGS sequence"/>
</dbReference>
<name>A0A4R2I935_9ACTN</name>
<evidence type="ECO:0000313" key="4">
    <source>
        <dbReference type="Proteomes" id="UP000295573"/>
    </source>
</evidence>
<dbReference type="RefSeq" id="WP_132157263.1">
    <property type="nucleotide sequence ID" value="NZ_SLWR01000019.1"/>
</dbReference>
<dbReference type="EMBL" id="SLWR01000019">
    <property type="protein sequence ID" value="TCO39015.1"/>
    <property type="molecule type" value="Genomic_DNA"/>
</dbReference>
<sequence>MIRRPLTLTVATLCGALALTACNGSPEAGRPDPTPTSASPTPTPTAPSTPAWTPEEQASVTAATAQYKIARAAIDAALHSPSTATRAKLAQAGNGGAWIIDVLGDVKFNQDHGWYQEGRVVIESVSVASVKLQAPQPEVRLNVCLDTSKTSIRYQANRKPVPVGPDNGDRHKAQAALVYAPPAGQTKKMWFLVAEEGSGTC</sequence>
<dbReference type="AlphaFoldDB" id="A0A4R2I935"/>
<evidence type="ECO:0000313" key="3">
    <source>
        <dbReference type="EMBL" id="TCO39015.1"/>
    </source>
</evidence>
<reference evidence="3 4" key="1">
    <citation type="journal article" date="2015" name="Stand. Genomic Sci.">
        <title>Genomic Encyclopedia of Bacterial and Archaeal Type Strains, Phase III: the genomes of soil and plant-associated and newly described type strains.</title>
        <authorList>
            <person name="Whitman W.B."/>
            <person name="Woyke T."/>
            <person name="Klenk H.P."/>
            <person name="Zhou Y."/>
            <person name="Lilburn T.G."/>
            <person name="Beck B.J."/>
            <person name="De Vos P."/>
            <person name="Vandamme P."/>
            <person name="Eisen J.A."/>
            <person name="Garrity G."/>
            <person name="Hugenholtz P."/>
            <person name="Kyrpides N.C."/>
        </authorList>
    </citation>
    <scope>NUCLEOTIDE SEQUENCE [LARGE SCALE GENOMIC DNA]</scope>
    <source>
        <strain evidence="3 4">VKM Ac-2541</strain>
    </source>
</reference>